<feature type="compositionally biased region" description="Pro residues" evidence="3">
    <location>
        <begin position="133"/>
        <end position="147"/>
    </location>
</feature>
<dbReference type="AlphaFoldDB" id="A0A1H9HJ42"/>
<dbReference type="SUPFAM" id="SSF50494">
    <property type="entry name" value="Trypsin-like serine proteases"/>
    <property type="match status" value="1"/>
</dbReference>
<dbReference type="InterPro" id="IPR051201">
    <property type="entry name" value="Chloro_Bact_Ser_Proteases"/>
</dbReference>
<dbReference type="InterPro" id="IPR009003">
    <property type="entry name" value="Peptidase_S1_PA"/>
</dbReference>
<dbReference type="InterPro" id="IPR001478">
    <property type="entry name" value="PDZ"/>
</dbReference>
<dbReference type="Gene3D" id="2.40.10.120">
    <property type="match status" value="1"/>
</dbReference>
<evidence type="ECO:0000256" key="4">
    <source>
        <dbReference type="SAM" id="Phobius"/>
    </source>
</evidence>
<proteinExistence type="predicted"/>
<dbReference type="PROSITE" id="PS50106">
    <property type="entry name" value="PDZ"/>
    <property type="match status" value="1"/>
</dbReference>
<keyword evidence="1 6" id="KW-0645">Protease</keyword>
<keyword evidence="4" id="KW-0472">Membrane</keyword>
<dbReference type="Proteomes" id="UP000199055">
    <property type="component" value="Unassembled WGS sequence"/>
</dbReference>
<dbReference type="PANTHER" id="PTHR43343">
    <property type="entry name" value="PEPTIDASE S12"/>
    <property type="match status" value="1"/>
</dbReference>
<keyword evidence="4" id="KW-1133">Transmembrane helix</keyword>
<evidence type="ECO:0000259" key="5">
    <source>
        <dbReference type="PROSITE" id="PS50106"/>
    </source>
</evidence>
<accession>A0A1H9HJ42</accession>
<feature type="compositionally biased region" description="Low complexity" evidence="3">
    <location>
        <begin position="117"/>
        <end position="132"/>
    </location>
</feature>
<evidence type="ECO:0000256" key="3">
    <source>
        <dbReference type="SAM" id="MobiDB-lite"/>
    </source>
</evidence>
<dbReference type="InterPro" id="IPR001940">
    <property type="entry name" value="Peptidase_S1C"/>
</dbReference>
<dbReference type="PANTHER" id="PTHR43343:SF3">
    <property type="entry name" value="PROTEASE DO-LIKE 8, CHLOROPLASTIC"/>
    <property type="match status" value="1"/>
</dbReference>
<evidence type="ECO:0000313" key="6">
    <source>
        <dbReference type="EMBL" id="SEQ62252.1"/>
    </source>
</evidence>
<dbReference type="Pfam" id="PF13365">
    <property type="entry name" value="Trypsin_2"/>
    <property type="match status" value="1"/>
</dbReference>
<reference evidence="6 7" key="1">
    <citation type="submission" date="2016-10" db="EMBL/GenBank/DDBJ databases">
        <authorList>
            <person name="de Groot N.N."/>
        </authorList>
    </citation>
    <scope>NUCLEOTIDE SEQUENCE [LARGE SCALE GENOMIC DNA]</scope>
    <source>
        <strain evidence="6 7">CGMCC 4.3519</strain>
    </source>
</reference>
<organism evidence="6 7">
    <name type="scientific">Streptomyces radiopugnans</name>
    <dbReference type="NCBI Taxonomy" id="403935"/>
    <lineage>
        <taxon>Bacteria</taxon>
        <taxon>Bacillati</taxon>
        <taxon>Actinomycetota</taxon>
        <taxon>Actinomycetes</taxon>
        <taxon>Kitasatosporales</taxon>
        <taxon>Streptomycetaceae</taxon>
        <taxon>Streptomyces</taxon>
    </lineage>
</organism>
<dbReference type="STRING" id="403935.SAMN05216481_11189"/>
<name>A0A1H9HJ42_9ACTN</name>
<dbReference type="InterPro" id="IPR036034">
    <property type="entry name" value="PDZ_sf"/>
</dbReference>
<dbReference type="CDD" id="cd06779">
    <property type="entry name" value="cpPDZ_Deg_HtrA-like"/>
    <property type="match status" value="1"/>
</dbReference>
<gene>
    <name evidence="6" type="ORF">SAMN05216481_11189</name>
</gene>
<dbReference type="PRINTS" id="PR00834">
    <property type="entry name" value="PROTEASES2C"/>
</dbReference>
<dbReference type="GO" id="GO:0004252">
    <property type="term" value="F:serine-type endopeptidase activity"/>
    <property type="evidence" value="ECO:0007669"/>
    <property type="project" value="InterPro"/>
</dbReference>
<keyword evidence="7" id="KW-1185">Reference proteome</keyword>
<dbReference type="EMBL" id="FOET01000011">
    <property type="protein sequence ID" value="SEQ62252.1"/>
    <property type="molecule type" value="Genomic_DNA"/>
</dbReference>
<evidence type="ECO:0000313" key="7">
    <source>
        <dbReference type="Proteomes" id="UP000199055"/>
    </source>
</evidence>
<feature type="compositionally biased region" description="Pro residues" evidence="3">
    <location>
        <begin position="47"/>
        <end position="64"/>
    </location>
</feature>
<keyword evidence="4" id="KW-0812">Transmembrane</keyword>
<feature type="region of interest" description="Disordered" evidence="3">
    <location>
        <begin position="1"/>
        <end position="151"/>
    </location>
</feature>
<feature type="transmembrane region" description="Helical" evidence="4">
    <location>
        <begin position="153"/>
        <end position="176"/>
    </location>
</feature>
<dbReference type="Pfam" id="PF13180">
    <property type="entry name" value="PDZ_2"/>
    <property type="match status" value="1"/>
</dbReference>
<dbReference type="Gene3D" id="2.30.42.10">
    <property type="match status" value="1"/>
</dbReference>
<feature type="compositionally biased region" description="Basic and acidic residues" evidence="3">
    <location>
        <begin position="86"/>
        <end position="99"/>
    </location>
</feature>
<sequence length="517" mass="51830">MDEGRAAGQRPTWWSRPRGVSAPRPVAGGAPTARGAQTPPHGEDPYGTPPYGGPGPWAPAPPVQRPTATPARGTPLPPRPQATGHAPEHTSEHTSEHTAGHGAPPGVFARYDPWAPPSAAAPSPAGPRTAHTPHPPHTAHPPSPGSPSPRRGWTVAAAVVLALVAGTVGGGIGAYAQRHGDIGTVRLSQAPARDTGRAPDSVAGIAERALPGVVTVQVHGTGEQGTGTGFVLDGRGHLLTNHHVVESAGDGGGIRVIFHGGETAAAEVVGTDSGYDLAVLRVERVRGLSPLPLGNSDSVRVGDPVVAIGSPYGLAGTVTTGIVSATQRPVTAGGEREGGGGSDISYVEALQTDAPINPGNSGGPLMDAGGRVIGVNSAIRSAGGDLPRTGAGGSIGLGFAIPVNQARRVAEELINTGRATHPVIGVTVDMGHPGEGARVGLPAGEEGTAVVPGGPADTAGIEEGDVITEVDGVRVRSGEELIVRIRARRPGDRLELTVERGGGRRSVQVVLGSAAGP</sequence>
<dbReference type="RefSeq" id="WP_093661248.1">
    <property type="nucleotide sequence ID" value="NZ_FOET01000011.1"/>
</dbReference>
<keyword evidence="2" id="KW-0378">Hydrolase</keyword>
<feature type="domain" description="PDZ" evidence="5">
    <location>
        <begin position="413"/>
        <end position="502"/>
    </location>
</feature>
<dbReference type="GO" id="GO:0006508">
    <property type="term" value="P:proteolysis"/>
    <property type="evidence" value="ECO:0007669"/>
    <property type="project" value="UniProtKB-KW"/>
</dbReference>
<evidence type="ECO:0000256" key="1">
    <source>
        <dbReference type="ARBA" id="ARBA00022670"/>
    </source>
</evidence>
<protein>
    <submittedName>
        <fullName evidence="6">Putative serine protease PepD</fullName>
    </submittedName>
</protein>
<dbReference type="SMART" id="SM00228">
    <property type="entry name" value="PDZ"/>
    <property type="match status" value="1"/>
</dbReference>
<dbReference type="SUPFAM" id="SSF50156">
    <property type="entry name" value="PDZ domain-like"/>
    <property type="match status" value="1"/>
</dbReference>
<evidence type="ECO:0000256" key="2">
    <source>
        <dbReference type="ARBA" id="ARBA00022801"/>
    </source>
</evidence>